<reference evidence="1 2" key="1">
    <citation type="journal article" date="2009" name="PLoS Genet.">
        <title>Alliance of proteomics and genomics to unravel the specificities of Sahara bacterium Deinococcus deserti.</title>
        <authorList>
            <person name="de Groot A."/>
            <person name="Dulermo R."/>
            <person name="Ortet P."/>
            <person name="Blanchard L."/>
            <person name="Guerin P."/>
            <person name="Fernandez B."/>
            <person name="Vacherie B."/>
            <person name="Dossat C."/>
            <person name="Jolivet E."/>
            <person name="Siguier P."/>
            <person name="Chandler M."/>
            <person name="Barakat M."/>
            <person name="Dedieu A."/>
            <person name="Barbe V."/>
            <person name="Heulin T."/>
            <person name="Sommer S."/>
            <person name="Achouak W."/>
            <person name="Armengaud J."/>
        </authorList>
    </citation>
    <scope>NUCLEOTIDE SEQUENCE [LARGE SCALE GENOMIC DNA]</scope>
    <source>
        <strain evidence="2">DSM 17065 / CIP 109153 / LMG 22923 / VCD115</strain>
        <plasmid evidence="2">pDeide2</plasmid>
    </source>
</reference>
<dbReference type="KEGG" id="ddr:Deide_2p01542"/>
<keyword evidence="2" id="KW-1185">Reference proteome</keyword>
<evidence type="ECO:0000313" key="2">
    <source>
        <dbReference type="Proteomes" id="UP000002208"/>
    </source>
</evidence>
<organism evidence="1 2">
    <name type="scientific">Deinococcus deserti (strain DSM 17065 / CIP 109153 / LMG 22923 / VCD115)</name>
    <dbReference type="NCBI Taxonomy" id="546414"/>
    <lineage>
        <taxon>Bacteria</taxon>
        <taxon>Thermotogati</taxon>
        <taxon>Deinococcota</taxon>
        <taxon>Deinococci</taxon>
        <taxon>Deinococcales</taxon>
        <taxon>Deinococcaceae</taxon>
        <taxon>Deinococcus</taxon>
    </lineage>
</organism>
<dbReference type="RefSeq" id="WP_041227886.1">
    <property type="nucleotide sequence ID" value="NC_012529.1"/>
</dbReference>
<name>X5H5W0_DEIDV</name>
<proteinExistence type="predicted"/>
<keyword evidence="1" id="KW-0614">Plasmid</keyword>
<geneLocation type="plasmid" evidence="2">
    <name>pDeide2</name>
</geneLocation>
<gene>
    <name evidence="1" type="ordered locus">Deide_2p01542</name>
</gene>
<protein>
    <submittedName>
        <fullName evidence="1">Uncharacterized protein</fullName>
    </submittedName>
</protein>
<dbReference type="HOGENOM" id="CLU_2129349_0_0_0"/>
<dbReference type="AlphaFoldDB" id="X5H5W0"/>
<dbReference type="EMBL" id="CP001116">
    <property type="protein sequence ID" value="AHX26563.1"/>
    <property type="molecule type" value="Genomic_DNA"/>
</dbReference>
<accession>X5H5W0</accession>
<evidence type="ECO:0000313" key="1">
    <source>
        <dbReference type="EMBL" id="AHX26563.1"/>
    </source>
</evidence>
<sequence>MERPDEVNGLTFNAQRDHDGFRHVEAGFPMPLRPVFALLGQADRSPAHEETTRSSLLKQLRDLKTTAPEAFSKETSGFLTTATFMTNVSPEDEYFNRLLTFLVEAYRKHATSD</sequence>
<dbReference type="Proteomes" id="UP000002208">
    <property type="component" value="Plasmid 2"/>
</dbReference>